<dbReference type="PANTHER" id="PTHR28026:SF9">
    <property type="entry name" value="2-HYDROXY-PALMITIC ACID DIOXYGENASE MPO1"/>
    <property type="match status" value="1"/>
</dbReference>
<dbReference type="RefSeq" id="WP_046519925.1">
    <property type="nucleotide sequence ID" value="NZ_LAVS01000020.1"/>
</dbReference>
<dbReference type="Pfam" id="PF06127">
    <property type="entry name" value="Mpo1-like"/>
    <property type="match status" value="1"/>
</dbReference>
<evidence type="ECO:0000313" key="2">
    <source>
        <dbReference type="EMBL" id="RRJ21136.1"/>
    </source>
</evidence>
<keyword evidence="1" id="KW-0812">Transmembrane</keyword>
<name>A0A3P3QIY1_9GAMM</name>
<gene>
    <name evidence="2" type="ORF">EIK76_09630</name>
</gene>
<dbReference type="GO" id="GO:0046521">
    <property type="term" value="P:sphingoid catabolic process"/>
    <property type="evidence" value="ECO:0007669"/>
    <property type="project" value="TreeGrafter"/>
</dbReference>
<keyword evidence="1" id="KW-0472">Membrane</keyword>
<organism evidence="2 3">
    <name type="scientific">Rheinheimera mesophila</name>
    <dbReference type="NCBI Taxonomy" id="1547515"/>
    <lineage>
        <taxon>Bacteria</taxon>
        <taxon>Pseudomonadati</taxon>
        <taxon>Pseudomonadota</taxon>
        <taxon>Gammaproteobacteria</taxon>
        <taxon>Chromatiales</taxon>
        <taxon>Chromatiaceae</taxon>
        <taxon>Rheinheimera</taxon>
    </lineage>
</organism>
<dbReference type="PANTHER" id="PTHR28026">
    <property type="entry name" value="DUF962 DOMAIN PROTEIN (AFU_ORTHOLOGUE AFUA_8G05310)"/>
    <property type="match status" value="1"/>
</dbReference>
<dbReference type="Proteomes" id="UP000276260">
    <property type="component" value="Unassembled WGS sequence"/>
</dbReference>
<keyword evidence="3" id="KW-1185">Reference proteome</keyword>
<dbReference type="InterPro" id="IPR009305">
    <property type="entry name" value="Mpo1-like"/>
</dbReference>
<dbReference type="GO" id="GO:0016020">
    <property type="term" value="C:membrane"/>
    <property type="evidence" value="ECO:0007669"/>
    <property type="project" value="GOC"/>
</dbReference>
<proteinExistence type="predicted"/>
<keyword evidence="1" id="KW-1133">Transmembrane helix</keyword>
<evidence type="ECO:0000256" key="1">
    <source>
        <dbReference type="SAM" id="Phobius"/>
    </source>
</evidence>
<protein>
    <submittedName>
        <fullName evidence="2">DUF962 domain-containing protein</fullName>
    </submittedName>
</protein>
<feature type="transmembrane region" description="Helical" evidence="1">
    <location>
        <begin position="95"/>
        <end position="116"/>
    </location>
</feature>
<dbReference type="EMBL" id="RRCF01000002">
    <property type="protein sequence ID" value="RRJ21136.1"/>
    <property type="molecule type" value="Genomic_DNA"/>
</dbReference>
<dbReference type="AlphaFoldDB" id="A0A3P3QIY1"/>
<reference evidence="2 3" key="1">
    <citation type="submission" date="2018-11" db="EMBL/GenBank/DDBJ databases">
        <title>Draft genome analysis of Rheinheimera mesophila isolated from an industrial waste site.</title>
        <authorList>
            <person name="Yu Q."/>
            <person name="Qi Y."/>
            <person name="Zhang H."/>
            <person name="Lu Y."/>
            <person name="Pu J."/>
        </authorList>
    </citation>
    <scope>NUCLEOTIDE SEQUENCE [LARGE SCALE GENOMIC DNA]</scope>
    <source>
        <strain evidence="2 3">IITR13</strain>
    </source>
</reference>
<evidence type="ECO:0000313" key="3">
    <source>
        <dbReference type="Proteomes" id="UP000276260"/>
    </source>
</evidence>
<feature type="transmembrane region" description="Helical" evidence="1">
    <location>
        <begin position="21"/>
        <end position="41"/>
    </location>
</feature>
<sequence length="163" mass="17966">MKTLADHLIQYAHYHRDQRNIYTHFVGIPLIVIALFSLLSFEISAGITATHLLLAGSLLFYFYLSLSMGLVMLGFSASCYALALQLVTLDSSAAWLGWSVAVFVVGWVLQFIGHYFEGKKPAFVDDLVGLLIGPLFVMAELLFLLGFAKSLQQQIEQGAGPVH</sequence>
<accession>A0A3P3QIY1</accession>
<dbReference type="OrthoDB" id="5515308at2"/>
<feature type="transmembrane region" description="Helical" evidence="1">
    <location>
        <begin position="128"/>
        <end position="148"/>
    </location>
</feature>
<feature type="transmembrane region" description="Helical" evidence="1">
    <location>
        <begin position="61"/>
        <end position="83"/>
    </location>
</feature>
<comment type="caution">
    <text evidence="2">The sequence shown here is derived from an EMBL/GenBank/DDBJ whole genome shotgun (WGS) entry which is preliminary data.</text>
</comment>